<protein>
    <submittedName>
        <fullName evidence="1">Thyroglobulin</fullName>
    </submittedName>
</protein>
<dbReference type="STRING" id="582899.Hden_3125"/>
<dbReference type="HOGENOM" id="CLU_2633296_0_0_5"/>
<name>D8JW41_HYPDA</name>
<sequence>MTGRADAHGIVIIEEEKGHNVKPFVAWALRDGFLPIYDQSRIWWTCHKGHECLKMPPAKTVGTRPEALKGKCPLPWR</sequence>
<dbReference type="AlphaFoldDB" id="D8JW41"/>
<evidence type="ECO:0000313" key="2">
    <source>
        <dbReference type="Proteomes" id="UP000002033"/>
    </source>
</evidence>
<dbReference type="Proteomes" id="UP000002033">
    <property type="component" value="Chromosome"/>
</dbReference>
<accession>D8JW41</accession>
<organism evidence="1 2">
    <name type="scientific">Hyphomicrobium denitrificans (strain ATCC 51888 / DSM 1869 / NCIMB 11706 / TK 0415)</name>
    <dbReference type="NCBI Taxonomy" id="582899"/>
    <lineage>
        <taxon>Bacteria</taxon>
        <taxon>Pseudomonadati</taxon>
        <taxon>Pseudomonadota</taxon>
        <taxon>Alphaproteobacteria</taxon>
        <taxon>Hyphomicrobiales</taxon>
        <taxon>Hyphomicrobiaceae</taxon>
        <taxon>Hyphomicrobium</taxon>
    </lineage>
</organism>
<dbReference type="KEGG" id="hdn:Hden_3125"/>
<reference evidence="2" key="1">
    <citation type="journal article" date="2011" name="J. Bacteriol.">
        <title>Genome sequences of eight morphologically diverse alphaproteobacteria.</title>
        <authorList>
            <consortium name="US DOE Joint Genome Institute"/>
            <person name="Brown P.J."/>
            <person name="Kysela D.T."/>
            <person name="Buechlein A."/>
            <person name="Hemmerich C."/>
            <person name="Brun Y.V."/>
        </authorList>
    </citation>
    <scope>NUCLEOTIDE SEQUENCE [LARGE SCALE GENOMIC DNA]</scope>
    <source>
        <strain evidence="2">ATCC 51888 / DSM 1869 / NCIB 11706 / TK 0415</strain>
    </source>
</reference>
<gene>
    <name evidence="1" type="ordered locus">Hden_3125</name>
</gene>
<proteinExistence type="predicted"/>
<keyword evidence="2" id="KW-1185">Reference proteome</keyword>
<evidence type="ECO:0000313" key="1">
    <source>
        <dbReference type="EMBL" id="ADJ24920.1"/>
    </source>
</evidence>
<dbReference type="EMBL" id="CP002083">
    <property type="protein sequence ID" value="ADJ24920.1"/>
    <property type="molecule type" value="Genomic_DNA"/>
</dbReference>